<reference evidence="2 3" key="1">
    <citation type="submission" date="2021-03" db="EMBL/GenBank/DDBJ databases">
        <title>Novel species identification of genus Shewanella.</title>
        <authorList>
            <person name="Liu G."/>
            <person name="Zhang Q."/>
        </authorList>
    </citation>
    <scope>NUCLEOTIDE SEQUENCE [LARGE SCALE GENOMIC DNA]</scope>
    <source>
        <strain evidence="2 3">FJAT-51800</strain>
    </source>
</reference>
<protein>
    <submittedName>
        <fullName evidence="2">Uncharacterized protein</fullName>
    </submittedName>
</protein>
<dbReference type="Proteomes" id="UP000662770">
    <property type="component" value="Chromosome"/>
</dbReference>
<keyword evidence="1" id="KW-1133">Transmembrane helix</keyword>
<evidence type="ECO:0000256" key="1">
    <source>
        <dbReference type="SAM" id="Phobius"/>
    </source>
</evidence>
<keyword evidence="3" id="KW-1185">Reference proteome</keyword>
<proteinExistence type="predicted"/>
<feature type="transmembrane region" description="Helical" evidence="1">
    <location>
        <begin position="12"/>
        <end position="28"/>
    </location>
</feature>
<accession>A0ABX7QNK7</accession>
<evidence type="ECO:0000313" key="3">
    <source>
        <dbReference type="Proteomes" id="UP000662770"/>
    </source>
</evidence>
<dbReference type="RefSeq" id="WP_207354187.1">
    <property type="nucleotide sequence ID" value="NZ_CP071503.1"/>
</dbReference>
<keyword evidence="1" id="KW-0812">Transmembrane</keyword>
<sequence length="121" mass="14180">MMEIVSDKMLWWFLLTVALISLYFFYLIRERYVQFKMAEKEIFRQFETLSKDELNDFVAAFFSIGRGVELLSLITRIEAKCSDGCLRIGHVTWAIRELRTRKANEIADSEIPTFIALNTAN</sequence>
<gene>
    <name evidence="2" type="ORF">JYB87_14550</name>
</gene>
<organism evidence="2 3">
    <name type="scientific">Shewanella avicenniae</name>
    <dbReference type="NCBI Taxonomy" id="2814294"/>
    <lineage>
        <taxon>Bacteria</taxon>
        <taxon>Pseudomonadati</taxon>
        <taxon>Pseudomonadota</taxon>
        <taxon>Gammaproteobacteria</taxon>
        <taxon>Alteromonadales</taxon>
        <taxon>Shewanellaceae</taxon>
        <taxon>Shewanella</taxon>
    </lineage>
</organism>
<dbReference type="EMBL" id="CP071503">
    <property type="protein sequence ID" value="QSX32949.1"/>
    <property type="molecule type" value="Genomic_DNA"/>
</dbReference>
<evidence type="ECO:0000313" key="2">
    <source>
        <dbReference type="EMBL" id="QSX32949.1"/>
    </source>
</evidence>
<keyword evidence="1" id="KW-0472">Membrane</keyword>
<name>A0ABX7QNK7_9GAMM</name>